<proteinExistence type="inferred from homology"/>
<dbReference type="Gene3D" id="1.10.10.10">
    <property type="entry name" value="Winged helix-like DNA-binding domain superfamily/Winged helix DNA-binding domain"/>
    <property type="match status" value="1"/>
</dbReference>
<sequence>MRSGDDEAWRIILTRYRRVVLAVARQHRLGPDDTADVLQATWLQLVRCVGDIRDPACLPGWVRTTAARECLAVLRRQRREAPAPEVGELAVSVPDDVDERLDAERWHGALQCALATLPQRQRALIDALFGWQELSYAQLSARLSMPVGSIGPIRARALRHLRVVLRDEVGVPA</sequence>
<dbReference type="EMBL" id="BAABIL010000131">
    <property type="protein sequence ID" value="GAA4970411.1"/>
    <property type="molecule type" value="Genomic_DNA"/>
</dbReference>
<dbReference type="Pfam" id="PF04542">
    <property type="entry name" value="Sigma70_r2"/>
    <property type="match status" value="1"/>
</dbReference>
<dbReference type="InterPro" id="IPR014284">
    <property type="entry name" value="RNA_pol_sigma-70_dom"/>
</dbReference>
<comment type="caution">
    <text evidence="8">The sequence shown here is derived from an EMBL/GenBank/DDBJ whole genome shotgun (WGS) entry which is preliminary data.</text>
</comment>
<dbReference type="Proteomes" id="UP001501195">
    <property type="component" value="Unassembled WGS sequence"/>
</dbReference>
<evidence type="ECO:0000313" key="8">
    <source>
        <dbReference type="EMBL" id="GAA4970411.1"/>
    </source>
</evidence>
<name>A0ABP9HGF3_9ACTN</name>
<reference evidence="9" key="1">
    <citation type="journal article" date="2019" name="Int. J. Syst. Evol. Microbiol.">
        <title>The Global Catalogue of Microorganisms (GCM) 10K type strain sequencing project: providing services to taxonomists for standard genome sequencing and annotation.</title>
        <authorList>
            <consortium name="The Broad Institute Genomics Platform"/>
            <consortium name="The Broad Institute Genome Sequencing Center for Infectious Disease"/>
            <person name="Wu L."/>
            <person name="Ma J."/>
        </authorList>
    </citation>
    <scope>NUCLEOTIDE SEQUENCE [LARGE SCALE GENOMIC DNA]</scope>
    <source>
        <strain evidence="9">JCM 18126</strain>
    </source>
</reference>
<keyword evidence="3" id="KW-0731">Sigma factor</keyword>
<keyword evidence="9" id="KW-1185">Reference proteome</keyword>
<evidence type="ECO:0000313" key="9">
    <source>
        <dbReference type="Proteomes" id="UP001501195"/>
    </source>
</evidence>
<dbReference type="Gene3D" id="1.10.1740.10">
    <property type="match status" value="1"/>
</dbReference>
<evidence type="ECO:0000259" key="7">
    <source>
        <dbReference type="Pfam" id="PF04545"/>
    </source>
</evidence>
<dbReference type="PANTHER" id="PTHR43133:SF8">
    <property type="entry name" value="RNA POLYMERASE SIGMA FACTOR HI_1459-RELATED"/>
    <property type="match status" value="1"/>
</dbReference>
<dbReference type="PANTHER" id="PTHR43133">
    <property type="entry name" value="RNA POLYMERASE ECF-TYPE SIGMA FACTO"/>
    <property type="match status" value="1"/>
</dbReference>
<comment type="similarity">
    <text evidence="1">Belongs to the sigma-70 factor family. ECF subfamily.</text>
</comment>
<feature type="domain" description="RNA polymerase sigma-70 region 2" evidence="6">
    <location>
        <begin position="14"/>
        <end position="79"/>
    </location>
</feature>
<dbReference type="SUPFAM" id="SSF88659">
    <property type="entry name" value="Sigma3 and sigma4 domains of RNA polymerase sigma factors"/>
    <property type="match status" value="1"/>
</dbReference>
<evidence type="ECO:0000256" key="5">
    <source>
        <dbReference type="ARBA" id="ARBA00023163"/>
    </source>
</evidence>
<accession>A0ABP9HGF3</accession>
<evidence type="ECO:0000256" key="3">
    <source>
        <dbReference type="ARBA" id="ARBA00023082"/>
    </source>
</evidence>
<dbReference type="InterPro" id="IPR013324">
    <property type="entry name" value="RNA_pol_sigma_r3/r4-like"/>
</dbReference>
<protein>
    <submittedName>
        <fullName evidence="8">Sigma-70 family RNA polymerase sigma factor</fullName>
    </submittedName>
</protein>
<organism evidence="8 9">
    <name type="scientific">Kineococcus glutinatus</name>
    <dbReference type="NCBI Taxonomy" id="1070872"/>
    <lineage>
        <taxon>Bacteria</taxon>
        <taxon>Bacillati</taxon>
        <taxon>Actinomycetota</taxon>
        <taxon>Actinomycetes</taxon>
        <taxon>Kineosporiales</taxon>
        <taxon>Kineosporiaceae</taxon>
        <taxon>Kineococcus</taxon>
    </lineage>
</organism>
<evidence type="ECO:0000256" key="2">
    <source>
        <dbReference type="ARBA" id="ARBA00023015"/>
    </source>
</evidence>
<keyword evidence="5" id="KW-0804">Transcription</keyword>
<keyword evidence="2" id="KW-0805">Transcription regulation</keyword>
<evidence type="ECO:0000256" key="1">
    <source>
        <dbReference type="ARBA" id="ARBA00010641"/>
    </source>
</evidence>
<dbReference type="InterPro" id="IPR013325">
    <property type="entry name" value="RNA_pol_sigma_r2"/>
</dbReference>
<feature type="domain" description="RNA polymerase sigma-70 region 4" evidence="7">
    <location>
        <begin position="113"/>
        <end position="162"/>
    </location>
</feature>
<dbReference type="SUPFAM" id="SSF88946">
    <property type="entry name" value="Sigma2 domain of RNA polymerase sigma factors"/>
    <property type="match status" value="1"/>
</dbReference>
<gene>
    <name evidence="8" type="ORF">GCM10023225_10560</name>
</gene>
<dbReference type="NCBIfam" id="TIGR02937">
    <property type="entry name" value="sigma70-ECF"/>
    <property type="match status" value="1"/>
</dbReference>
<evidence type="ECO:0000256" key="4">
    <source>
        <dbReference type="ARBA" id="ARBA00023125"/>
    </source>
</evidence>
<dbReference type="InterPro" id="IPR007630">
    <property type="entry name" value="RNA_pol_sigma70_r4"/>
</dbReference>
<keyword evidence="4" id="KW-0238">DNA-binding</keyword>
<evidence type="ECO:0000259" key="6">
    <source>
        <dbReference type="Pfam" id="PF04542"/>
    </source>
</evidence>
<dbReference type="InterPro" id="IPR039425">
    <property type="entry name" value="RNA_pol_sigma-70-like"/>
</dbReference>
<dbReference type="InterPro" id="IPR007627">
    <property type="entry name" value="RNA_pol_sigma70_r2"/>
</dbReference>
<dbReference type="InterPro" id="IPR036388">
    <property type="entry name" value="WH-like_DNA-bd_sf"/>
</dbReference>
<dbReference type="Pfam" id="PF04545">
    <property type="entry name" value="Sigma70_r4"/>
    <property type="match status" value="1"/>
</dbReference>